<dbReference type="EMBL" id="CP000655">
    <property type="protein sequence ID" value="ABP34747.1"/>
    <property type="molecule type" value="Genomic_DNA"/>
</dbReference>
<keyword evidence="1" id="KW-0732">Signal</keyword>
<gene>
    <name evidence="2" type="ordered locus">Pnuc_1533</name>
</gene>
<dbReference type="Proteomes" id="UP000000231">
    <property type="component" value="Chromosome"/>
</dbReference>
<dbReference type="AlphaFoldDB" id="A4SZ33"/>
<dbReference type="eggNOG" id="ENOG5033UHE">
    <property type="taxonomic scope" value="Bacteria"/>
</dbReference>
<evidence type="ECO:0008006" key="4">
    <source>
        <dbReference type="Google" id="ProtNLM"/>
    </source>
</evidence>
<dbReference type="RefSeq" id="WP_011903370.1">
    <property type="nucleotide sequence ID" value="NC_009379.1"/>
</dbReference>
<evidence type="ECO:0000313" key="2">
    <source>
        <dbReference type="EMBL" id="ABP34747.1"/>
    </source>
</evidence>
<sequence length="278" mass="31289">MKISSIPLPIPLKCCLVMFLWALISMAHAEDLLVPISKFNNDSQKLSPDSVLEFWGYHEYDGSDNYQNTLKLRFYTPLEVGDWRGRFRLDTSVASDYNSTTSPNNATQFTTGPTLITVWGQNQTFLNPLNALVGARVVFPFGNNNQWAAGPQLSWSFTPQIDTLLHVADFSPLIRYMYGFCAKNNNCTGTSNQTPLKRNLELYPTVGFRLGPATMLRLLDENGIIYNSAGGGWFVPIDAMITHRLSSNLEVAIGASKQVIQTFQQYDWMAYGKISWNF</sequence>
<dbReference type="KEGG" id="pnu:Pnuc_1533"/>
<protein>
    <recommendedName>
        <fullName evidence="4">Transporter</fullName>
    </recommendedName>
</protein>
<keyword evidence="3" id="KW-1185">Reference proteome</keyword>
<feature type="signal peptide" evidence="1">
    <location>
        <begin position="1"/>
        <end position="29"/>
    </location>
</feature>
<organism evidence="2 3">
    <name type="scientific">Polynucleobacter asymbioticus (strain DSM 18221 / CIP 109841 / QLW-P1DMWA-1)</name>
    <name type="common">Polynucleobacter necessarius subsp. asymbioticus</name>
    <dbReference type="NCBI Taxonomy" id="312153"/>
    <lineage>
        <taxon>Bacteria</taxon>
        <taxon>Pseudomonadati</taxon>
        <taxon>Pseudomonadota</taxon>
        <taxon>Betaproteobacteria</taxon>
        <taxon>Burkholderiales</taxon>
        <taxon>Burkholderiaceae</taxon>
        <taxon>Polynucleobacter</taxon>
    </lineage>
</organism>
<dbReference type="HOGENOM" id="CLU_087277_0_0_4"/>
<proteinExistence type="predicted"/>
<evidence type="ECO:0000313" key="3">
    <source>
        <dbReference type="Proteomes" id="UP000000231"/>
    </source>
</evidence>
<feature type="chain" id="PRO_5002672378" description="Transporter" evidence="1">
    <location>
        <begin position="30"/>
        <end position="278"/>
    </location>
</feature>
<accession>A4SZ33</accession>
<dbReference type="GeneID" id="31481924"/>
<evidence type="ECO:0000256" key="1">
    <source>
        <dbReference type="SAM" id="SignalP"/>
    </source>
</evidence>
<name>A4SZ33_POLAQ</name>
<reference evidence="2 3" key="1">
    <citation type="journal article" date="2012" name="Stand. Genomic Sci.">
        <title>Complete genome sequence of Polynucleobacter necessarius subsp. asymbioticus type strain (QLW-P1DMWA-1(T)).</title>
        <authorList>
            <person name="Meincke L."/>
            <person name="Copeland A."/>
            <person name="Lapidus A."/>
            <person name="Lucas S."/>
            <person name="Berry K.W."/>
            <person name="Del Rio T.G."/>
            <person name="Hammon N."/>
            <person name="Dalin E."/>
            <person name="Tice H."/>
            <person name="Pitluck S."/>
            <person name="Richardson P."/>
            <person name="Bruce D."/>
            <person name="Goodwin L."/>
            <person name="Han C."/>
            <person name="Tapia R."/>
            <person name="Detter J.C."/>
            <person name="Schmutz J."/>
            <person name="Brettin T."/>
            <person name="Larimer F."/>
            <person name="Land M."/>
            <person name="Hauser L."/>
            <person name="Kyrpides N.C."/>
            <person name="Ivanova N."/>
            <person name="Goker M."/>
            <person name="Woyke T."/>
            <person name="Wu Q.L."/>
            <person name="Pockl M."/>
            <person name="Hahn M.W."/>
            <person name="Klenk H.P."/>
        </authorList>
    </citation>
    <scope>NUCLEOTIDE SEQUENCE [LARGE SCALE GENOMIC DNA]</scope>
    <source>
        <strain evidence="3">DSM 18221 / CIP 109841 / QLW-P1DMWA-1</strain>
    </source>
</reference>